<comment type="caution">
    <text evidence="2">The sequence shown here is derived from an EMBL/GenBank/DDBJ whole genome shotgun (WGS) entry which is preliminary data.</text>
</comment>
<keyword evidence="1" id="KW-0812">Transmembrane</keyword>
<proteinExistence type="predicted"/>
<accession>A0ABR3W132</accession>
<sequence length="395" mass="44546">MMETNAFVNAIVNVPDFRFGLFDIIGATATSAIATMCGIAMTSAVKDKYMHPLKDMPQVRVVAGYLNVIEKKYAIAGMDVTNLVDRIRDPFAYWKMHAYEDVLTLWFVVEDSDTMTPAQNFVVTAMIDNIMIDEPTAACSTRSGYRALQFSYPYPFRVNIAVKEWVAETMSQPFTPTFMHIRSELIDWRLIARTNAGEVATATLRPETDMLTTTMTISNVLTDNEVFIIDYMATDGDIEAVRWGEIDKAIFGVKFEKKFVGRQPTPVTRFTVNLLWAAVGDHLVDDLHRDHALDRKNYTGCIKYSITNACRHVGVTMFRNCGYHDDTVDTLSGCYIRNNETGAEIPKISIGNDFCNRGCEAKTAGWRCCTCGYAHVEGHIHPFNAMLVHMDDFEF</sequence>
<keyword evidence="3" id="KW-1185">Reference proteome</keyword>
<feature type="transmembrane region" description="Helical" evidence="1">
    <location>
        <begin position="20"/>
        <end position="45"/>
    </location>
</feature>
<dbReference type="EMBL" id="JAWRVE010000185">
    <property type="protein sequence ID" value="KAL1850476.1"/>
    <property type="molecule type" value="Genomic_DNA"/>
</dbReference>
<evidence type="ECO:0000313" key="2">
    <source>
        <dbReference type="EMBL" id="KAL1850476.1"/>
    </source>
</evidence>
<evidence type="ECO:0000313" key="3">
    <source>
        <dbReference type="Proteomes" id="UP001583177"/>
    </source>
</evidence>
<protein>
    <submittedName>
        <fullName evidence="2">Uncharacterized protein</fullName>
    </submittedName>
</protein>
<evidence type="ECO:0000256" key="1">
    <source>
        <dbReference type="SAM" id="Phobius"/>
    </source>
</evidence>
<reference evidence="2 3" key="1">
    <citation type="journal article" date="2024" name="IMA Fungus">
        <title>IMA Genome - F19 : A genome assembly and annotation guide to empower mycologists, including annotated draft genome sequences of Ceratocystis pirilliformis, Diaporthe australafricana, Fusarium ophioides, Paecilomyces lecythidis, and Sporothrix stenoceras.</title>
        <authorList>
            <person name="Aylward J."/>
            <person name="Wilson A.M."/>
            <person name="Visagie C.M."/>
            <person name="Spraker J."/>
            <person name="Barnes I."/>
            <person name="Buitendag C."/>
            <person name="Ceriani C."/>
            <person name="Del Mar Angel L."/>
            <person name="du Plessis D."/>
            <person name="Fuchs T."/>
            <person name="Gasser K."/>
            <person name="Kramer D."/>
            <person name="Li W."/>
            <person name="Munsamy K."/>
            <person name="Piso A."/>
            <person name="Price J.L."/>
            <person name="Sonnekus B."/>
            <person name="Thomas C."/>
            <person name="van der Nest A."/>
            <person name="van Dijk A."/>
            <person name="van Heerden A."/>
            <person name="van Vuuren N."/>
            <person name="Yilmaz N."/>
            <person name="Duong T.A."/>
            <person name="van der Merwe N.A."/>
            <person name="Wingfield M.J."/>
            <person name="Wingfield B.D."/>
        </authorList>
    </citation>
    <scope>NUCLEOTIDE SEQUENCE [LARGE SCALE GENOMIC DNA]</scope>
    <source>
        <strain evidence="2 3">CMW 18300</strain>
    </source>
</reference>
<gene>
    <name evidence="2" type="ORF">Daus18300_012890</name>
</gene>
<keyword evidence="1" id="KW-1133">Transmembrane helix</keyword>
<keyword evidence="1" id="KW-0472">Membrane</keyword>
<organism evidence="2 3">
    <name type="scientific">Diaporthe australafricana</name>
    <dbReference type="NCBI Taxonomy" id="127596"/>
    <lineage>
        <taxon>Eukaryota</taxon>
        <taxon>Fungi</taxon>
        <taxon>Dikarya</taxon>
        <taxon>Ascomycota</taxon>
        <taxon>Pezizomycotina</taxon>
        <taxon>Sordariomycetes</taxon>
        <taxon>Sordariomycetidae</taxon>
        <taxon>Diaporthales</taxon>
        <taxon>Diaporthaceae</taxon>
        <taxon>Diaporthe</taxon>
    </lineage>
</organism>
<dbReference type="Proteomes" id="UP001583177">
    <property type="component" value="Unassembled WGS sequence"/>
</dbReference>
<name>A0ABR3W132_9PEZI</name>